<comment type="caution">
    <text evidence="1">The sequence shown here is derived from an EMBL/GenBank/DDBJ whole genome shotgun (WGS) entry which is preliminary data.</text>
</comment>
<evidence type="ECO:0000313" key="1">
    <source>
        <dbReference type="EMBL" id="RON99492.1"/>
    </source>
</evidence>
<dbReference type="RefSeq" id="WP_123419477.1">
    <property type="nucleotide sequence ID" value="NZ_MOCA01000006.1"/>
</dbReference>
<reference evidence="1 2" key="1">
    <citation type="submission" date="2016-10" db="EMBL/GenBank/DDBJ databases">
        <title>Comparative genome analysis of multiple Pseudomonas spp. focuses on biocontrol and plant growth promoting traits.</title>
        <authorList>
            <person name="Tao X.-Y."/>
            <person name="Taylor C.G."/>
        </authorList>
    </citation>
    <scope>NUCLEOTIDE SEQUENCE [LARGE SCALE GENOMIC DNA]</scope>
    <source>
        <strain evidence="1 2">36B3</strain>
    </source>
</reference>
<gene>
    <name evidence="1" type="ORF">BK674_18835</name>
</gene>
<dbReference type="Proteomes" id="UP000284207">
    <property type="component" value="Unassembled WGS sequence"/>
</dbReference>
<evidence type="ECO:0000313" key="2">
    <source>
        <dbReference type="Proteomes" id="UP000284207"/>
    </source>
</evidence>
<protein>
    <submittedName>
        <fullName evidence="1">Uncharacterized protein</fullName>
    </submittedName>
</protein>
<dbReference type="EMBL" id="MOCA01000006">
    <property type="protein sequence ID" value="RON99492.1"/>
    <property type="molecule type" value="Genomic_DNA"/>
</dbReference>
<organism evidence="1 2">
    <name type="scientific">Pseudomonas moraviensis</name>
    <dbReference type="NCBI Taxonomy" id="321662"/>
    <lineage>
        <taxon>Bacteria</taxon>
        <taxon>Pseudomonadati</taxon>
        <taxon>Pseudomonadota</taxon>
        <taxon>Gammaproteobacteria</taxon>
        <taxon>Pseudomonadales</taxon>
        <taxon>Pseudomonadaceae</taxon>
        <taxon>Pseudomonas</taxon>
    </lineage>
</organism>
<name>A0A423NMK5_9PSED</name>
<proteinExistence type="predicted"/>
<dbReference type="AlphaFoldDB" id="A0A423NMK5"/>
<accession>A0A423NMK5</accession>
<sequence>MTTNEDILVLDPPLIPDALPNFPDSQVNLLPLTALESPLLVLIPEWSDLPTTPGMQVLVSLLLNEQQVAQYQYTTPINPALFPLNVHIPKHHLVEGAHRVSYIMTVFGNPMPSASTPVTVDTSAPNRGNPGHAPNFPPDVVLEGITQSYLDENGDEVLLTIDRYLQQLACDSIELHYGSLTDKPVIVKTVHDSISLTEIKLSGEIIRRYGSGKMLAFYRLGDRAGNRGSFSEIVQINVNLS</sequence>